<dbReference type="PROSITE" id="PS01124">
    <property type="entry name" value="HTH_ARAC_FAMILY_2"/>
    <property type="match status" value="1"/>
</dbReference>
<dbReference type="OrthoDB" id="9803764at2"/>
<dbReference type="Gene3D" id="1.10.10.60">
    <property type="entry name" value="Homeodomain-like"/>
    <property type="match status" value="2"/>
</dbReference>
<dbReference type="InterPro" id="IPR018060">
    <property type="entry name" value="HTH_AraC"/>
</dbReference>
<dbReference type="SUPFAM" id="SSF46689">
    <property type="entry name" value="Homeodomain-like"/>
    <property type="match status" value="2"/>
</dbReference>
<dbReference type="InterPro" id="IPR032783">
    <property type="entry name" value="AraC_lig"/>
</dbReference>
<organism evidence="5 6">
    <name type="scientific">Nocardiopsis flavescens</name>
    <dbReference type="NCBI Taxonomy" id="758803"/>
    <lineage>
        <taxon>Bacteria</taxon>
        <taxon>Bacillati</taxon>
        <taxon>Actinomycetota</taxon>
        <taxon>Actinomycetes</taxon>
        <taxon>Streptosporangiales</taxon>
        <taxon>Nocardiopsidaceae</taxon>
        <taxon>Nocardiopsis</taxon>
    </lineage>
</organism>
<evidence type="ECO:0000256" key="2">
    <source>
        <dbReference type="ARBA" id="ARBA00023125"/>
    </source>
</evidence>
<dbReference type="RefSeq" id="WP_073375213.1">
    <property type="nucleotide sequence ID" value="NZ_FQZK01000001.1"/>
</dbReference>
<feature type="domain" description="HTH araC/xylS-type" evidence="4">
    <location>
        <begin position="206"/>
        <end position="304"/>
    </location>
</feature>
<keyword evidence="3" id="KW-0804">Transcription</keyword>
<dbReference type="SMART" id="SM00342">
    <property type="entry name" value="HTH_ARAC"/>
    <property type="match status" value="1"/>
</dbReference>
<dbReference type="InterPro" id="IPR018062">
    <property type="entry name" value="HTH_AraC-typ_CS"/>
</dbReference>
<evidence type="ECO:0000256" key="1">
    <source>
        <dbReference type="ARBA" id="ARBA00023015"/>
    </source>
</evidence>
<dbReference type="InterPro" id="IPR020449">
    <property type="entry name" value="Tscrpt_reg_AraC-type_HTH"/>
</dbReference>
<dbReference type="PANTHER" id="PTHR46796">
    <property type="entry name" value="HTH-TYPE TRANSCRIPTIONAL ACTIVATOR RHAS-RELATED"/>
    <property type="match status" value="1"/>
</dbReference>
<accession>A0A1M6B1D1</accession>
<dbReference type="AlphaFoldDB" id="A0A1M6B1D1"/>
<dbReference type="EMBL" id="FQZK01000001">
    <property type="protein sequence ID" value="SHI42477.1"/>
    <property type="molecule type" value="Genomic_DNA"/>
</dbReference>
<reference evidence="5 6" key="1">
    <citation type="submission" date="2016-11" db="EMBL/GenBank/DDBJ databases">
        <authorList>
            <person name="Jaros S."/>
            <person name="Januszkiewicz K."/>
            <person name="Wedrychowicz H."/>
        </authorList>
    </citation>
    <scope>NUCLEOTIDE SEQUENCE [LARGE SCALE GENOMIC DNA]</scope>
    <source>
        <strain evidence="5 6">CGMCC 4.5723</strain>
    </source>
</reference>
<dbReference type="InterPro" id="IPR050204">
    <property type="entry name" value="AraC_XylS_family_regulators"/>
</dbReference>
<keyword evidence="6" id="KW-1185">Reference proteome</keyword>
<dbReference type="STRING" id="758803.SAMN05421803_101183"/>
<dbReference type="GO" id="GO:0003700">
    <property type="term" value="F:DNA-binding transcription factor activity"/>
    <property type="evidence" value="ECO:0007669"/>
    <property type="project" value="InterPro"/>
</dbReference>
<dbReference type="PANTHER" id="PTHR46796:SF13">
    <property type="entry name" value="HTH-TYPE TRANSCRIPTIONAL ACTIVATOR RHAS"/>
    <property type="match status" value="1"/>
</dbReference>
<proteinExistence type="predicted"/>
<sequence>MLGFRDPVADAIGLLRPRTTIGPSVRATGEWAARFDGCAHVKIGLVVRGSCWLTLRGREPVPLEKGDYYLLGAPGPYVLSGSPGADPGTAVPVRESAVDGVARLGPEAEDDTYVCDGRFTFEDANASVLTDVLPDLVVIRADDRRGRHLALVSELLVGELDAAAVGGPLVLNHLGQIMLVHMLRAHADRDDTTAGWLCALTDDAVGAALRALHADVARPWTLRELADTAHMSRSAFAQAFRSRVGMPPLEYLVQWRMGLARDALRHGTLSISELASATGYGSESAFSTAFRRVVGVSPAKFRAGERAAAREPEHLTA</sequence>
<evidence type="ECO:0000256" key="3">
    <source>
        <dbReference type="ARBA" id="ARBA00023163"/>
    </source>
</evidence>
<dbReference type="Proteomes" id="UP000184452">
    <property type="component" value="Unassembled WGS sequence"/>
</dbReference>
<evidence type="ECO:0000259" key="4">
    <source>
        <dbReference type="PROSITE" id="PS01124"/>
    </source>
</evidence>
<dbReference type="Pfam" id="PF12833">
    <property type="entry name" value="HTH_18"/>
    <property type="match status" value="1"/>
</dbReference>
<dbReference type="InterPro" id="IPR009057">
    <property type="entry name" value="Homeodomain-like_sf"/>
</dbReference>
<evidence type="ECO:0000313" key="5">
    <source>
        <dbReference type="EMBL" id="SHI42477.1"/>
    </source>
</evidence>
<keyword evidence="1" id="KW-0805">Transcription regulation</keyword>
<protein>
    <submittedName>
        <fullName evidence="5">AraC-type DNA-binding protein</fullName>
    </submittedName>
</protein>
<dbReference type="GO" id="GO:0043565">
    <property type="term" value="F:sequence-specific DNA binding"/>
    <property type="evidence" value="ECO:0007669"/>
    <property type="project" value="InterPro"/>
</dbReference>
<dbReference type="Pfam" id="PF12852">
    <property type="entry name" value="Cupin_6"/>
    <property type="match status" value="1"/>
</dbReference>
<keyword evidence="2 5" id="KW-0238">DNA-binding</keyword>
<name>A0A1M6B1D1_9ACTN</name>
<gene>
    <name evidence="5" type="ORF">SAMN05421803_101183</name>
</gene>
<dbReference type="PROSITE" id="PS00041">
    <property type="entry name" value="HTH_ARAC_FAMILY_1"/>
    <property type="match status" value="1"/>
</dbReference>
<dbReference type="PRINTS" id="PR00032">
    <property type="entry name" value="HTHARAC"/>
</dbReference>
<evidence type="ECO:0000313" key="6">
    <source>
        <dbReference type="Proteomes" id="UP000184452"/>
    </source>
</evidence>